<dbReference type="SMART" id="SM00697">
    <property type="entry name" value="DM8"/>
    <property type="match status" value="1"/>
</dbReference>
<dbReference type="RefSeq" id="XP_017019276.1">
    <property type="nucleotide sequence ID" value="XM_017163787.1"/>
</dbReference>
<evidence type="ECO:0000256" key="1">
    <source>
        <dbReference type="ARBA" id="ARBA00022729"/>
    </source>
</evidence>
<dbReference type="OrthoDB" id="7839216at2759"/>
<dbReference type="InterPro" id="IPR036846">
    <property type="entry name" value="GM2-AP_sf"/>
</dbReference>
<sequence>MDKIIILENKCGDYNRSYLSNVSLWIKNYRLNLEIYLISDLFAGVTMDLEFLISMPNSVKYQKIFQYSLDMCSLLAQRRNNIFKRWVSTFFNSGNFKKYCPVEPGLYYLRNYNYNTLFIPKFLYAGKYRVNFDMFQLRNSDRDFVMECTFEVEIK</sequence>
<gene>
    <name evidence="3" type="primary">LOC108072577</name>
</gene>
<dbReference type="InterPro" id="IPR010512">
    <property type="entry name" value="DUF1091"/>
</dbReference>
<keyword evidence="2" id="KW-1185">Reference proteome</keyword>
<name>A0A6P4I922_DROKI</name>
<keyword evidence="1" id="KW-0732">Signal</keyword>
<accession>A0A6P4I922</accession>
<dbReference type="PANTHER" id="PTHR20898:SF0">
    <property type="entry name" value="DAEDALUS ON 3-RELATED"/>
    <property type="match status" value="1"/>
</dbReference>
<reference evidence="3" key="1">
    <citation type="submission" date="2025-08" db="UniProtKB">
        <authorList>
            <consortium name="RefSeq"/>
        </authorList>
    </citation>
    <scope>IDENTIFICATION</scope>
    <source>
        <strain evidence="3">14028-0561.14</strain>
        <tissue evidence="3">Whole fly</tissue>
    </source>
</reference>
<proteinExistence type="predicted"/>
<dbReference type="Pfam" id="PF06477">
    <property type="entry name" value="DUF1091"/>
    <property type="match status" value="1"/>
</dbReference>
<dbReference type="PANTHER" id="PTHR20898">
    <property type="entry name" value="DAEDALUS ON 3-RELATED-RELATED"/>
    <property type="match status" value="1"/>
</dbReference>
<protein>
    <submittedName>
        <fullName evidence="3">Uncharacterized protein</fullName>
    </submittedName>
</protein>
<dbReference type="Proteomes" id="UP001652661">
    <property type="component" value="Chromosome 3L"/>
</dbReference>
<dbReference type="GeneID" id="108072577"/>
<evidence type="ECO:0000313" key="2">
    <source>
        <dbReference type="Proteomes" id="UP001652661"/>
    </source>
</evidence>
<organism evidence="2 3">
    <name type="scientific">Drosophila kikkawai</name>
    <name type="common">Fruit fly</name>
    <dbReference type="NCBI Taxonomy" id="30033"/>
    <lineage>
        <taxon>Eukaryota</taxon>
        <taxon>Metazoa</taxon>
        <taxon>Ecdysozoa</taxon>
        <taxon>Arthropoda</taxon>
        <taxon>Hexapoda</taxon>
        <taxon>Insecta</taxon>
        <taxon>Pterygota</taxon>
        <taxon>Neoptera</taxon>
        <taxon>Endopterygota</taxon>
        <taxon>Diptera</taxon>
        <taxon>Brachycera</taxon>
        <taxon>Muscomorpha</taxon>
        <taxon>Ephydroidea</taxon>
        <taxon>Drosophilidae</taxon>
        <taxon>Drosophila</taxon>
        <taxon>Sophophora</taxon>
    </lineage>
</organism>
<dbReference type="Gene3D" id="2.70.220.10">
    <property type="entry name" value="Ganglioside GM2 activator"/>
    <property type="match status" value="1"/>
</dbReference>
<evidence type="ECO:0000313" key="3">
    <source>
        <dbReference type="RefSeq" id="XP_017019276.1"/>
    </source>
</evidence>
<dbReference type="AlphaFoldDB" id="A0A6P4I922"/>